<evidence type="ECO:0000259" key="1">
    <source>
        <dbReference type="Pfam" id="PF00534"/>
    </source>
</evidence>
<dbReference type="GO" id="GO:0016757">
    <property type="term" value="F:glycosyltransferase activity"/>
    <property type="evidence" value="ECO:0007669"/>
    <property type="project" value="InterPro"/>
</dbReference>
<dbReference type="RefSeq" id="WP_029814911.1">
    <property type="nucleotide sequence ID" value="NZ_LRSV01000014.1"/>
</dbReference>
<dbReference type="InterPro" id="IPR001296">
    <property type="entry name" value="Glyco_trans_1"/>
</dbReference>
<dbReference type="AlphaFoldDB" id="A0A5P4S6M8"/>
<protein>
    <submittedName>
        <fullName evidence="2">Putative glycosyl transferase</fullName>
    </submittedName>
</protein>
<feature type="domain" description="Glycosyl transferase family 1" evidence="1">
    <location>
        <begin position="201"/>
        <end position="354"/>
    </location>
</feature>
<dbReference type="SUPFAM" id="SSF53756">
    <property type="entry name" value="UDP-Glycosyltransferase/glycogen phosphorylase"/>
    <property type="match status" value="1"/>
</dbReference>
<dbReference type="PANTHER" id="PTHR46401:SF8">
    <property type="entry name" value="BLL6006 PROTEIN"/>
    <property type="match status" value="1"/>
</dbReference>
<gene>
    <name evidence="2" type="primary">GT1</name>
</gene>
<dbReference type="Gene3D" id="3.40.50.2000">
    <property type="entry name" value="Glycogen Phosphorylase B"/>
    <property type="match status" value="1"/>
</dbReference>
<sequence length="374" mass="43711">MANVAFIYLPSNDWVGGKNYYLSVFDALNKVESTGNKYFVFTSYDTDLSDIEGFKNIELVRTRVFTRNSFSNYIYRIFNRVFSENLSLYFLLRKYNIHILSHSYISSITGIKSLPWVPDLQHCILPDNFSEKELYLRSKKIQKYLNSDNVLFSSRSAIRDVDLFFPKQKAEKRIYRFTPLKSDSYDYPKFNKLMCSYKIQKPFVFLPNQFWKHKNHITCFEALKLARDNGKPFTIVCTGAFSDYRDPTYEYKIKEYIASNQLSEHVKLLGLVPRSVFNCLLKESEVLINPSTFEGWSTTVEEGKASRKKMVLSNIPVHLEQIEPISRCWIFDTNNAQTCKDMILDALGSKDNIELKLDNNGDDLDDVYHSMMEK</sequence>
<evidence type="ECO:0000313" key="2">
    <source>
        <dbReference type="EMBL" id="QFC18099.1"/>
    </source>
</evidence>
<reference evidence="2" key="1">
    <citation type="journal article" date="2019" name="Int. J. Food Microbiol.">
        <title>Developing a novel molecular serotyping system based on capsular polysaccharide synthesis gene clusters of Vibrio parahaemolyticus.</title>
        <authorList>
            <person name="Pang Y."/>
            <person name="Guo X."/>
            <person name="Tian X."/>
            <person name="Liu F."/>
            <person name="Wang L."/>
            <person name="Wu J."/>
            <person name="Zhang S."/>
            <person name="Li S."/>
            <person name="Liu B."/>
        </authorList>
    </citation>
    <scope>NUCLEOTIDE SEQUENCE</scope>
    <source>
        <strain evidence="2">G2910</strain>
    </source>
</reference>
<dbReference type="Pfam" id="PF00534">
    <property type="entry name" value="Glycos_transf_1"/>
    <property type="match status" value="1"/>
</dbReference>
<organism evidence="2">
    <name type="scientific">Vibrio parahaemolyticus</name>
    <dbReference type="NCBI Taxonomy" id="670"/>
    <lineage>
        <taxon>Bacteria</taxon>
        <taxon>Pseudomonadati</taxon>
        <taxon>Pseudomonadota</taxon>
        <taxon>Gammaproteobacteria</taxon>
        <taxon>Vibrionales</taxon>
        <taxon>Vibrionaceae</taxon>
        <taxon>Vibrio</taxon>
    </lineage>
</organism>
<accession>A0A5P4S6M8</accession>
<keyword evidence="2" id="KW-0808">Transferase</keyword>
<name>A0A5P4S6M8_VIBPH</name>
<proteinExistence type="predicted"/>
<dbReference type="EMBL" id="MK482085">
    <property type="protein sequence ID" value="QFC18099.1"/>
    <property type="molecule type" value="Genomic_DNA"/>
</dbReference>
<dbReference type="PANTHER" id="PTHR46401">
    <property type="entry name" value="GLYCOSYLTRANSFERASE WBBK-RELATED"/>
    <property type="match status" value="1"/>
</dbReference>